<feature type="region of interest" description="Disordered" evidence="1">
    <location>
        <begin position="27"/>
        <end position="47"/>
    </location>
</feature>
<organism evidence="3 4">
    <name type="scientific">Secundilactobacillus hailunensis</name>
    <dbReference type="NCBI Taxonomy" id="2559923"/>
    <lineage>
        <taxon>Bacteria</taxon>
        <taxon>Bacillati</taxon>
        <taxon>Bacillota</taxon>
        <taxon>Bacilli</taxon>
        <taxon>Lactobacillales</taxon>
        <taxon>Lactobacillaceae</taxon>
        <taxon>Secundilactobacillus</taxon>
    </lineage>
</organism>
<evidence type="ECO:0000313" key="4">
    <source>
        <dbReference type="Proteomes" id="UP001596190"/>
    </source>
</evidence>
<comment type="caution">
    <text evidence="3">The sequence shown here is derived from an EMBL/GenBank/DDBJ whole genome shotgun (WGS) entry which is preliminary data.</text>
</comment>
<feature type="compositionally biased region" description="Low complexity" evidence="1">
    <location>
        <begin position="27"/>
        <end position="39"/>
    </location>
</feature>
<gene>
    <name evidence="3" type="ORF">ACFP1H_04305</name>
</gene>
<dbReference type="Proteomes" id="UP001596190">
    <property type="component" value="Unassembled WGS sequence"/>
</dbReference>
<name>A0ABW1T8B2_9LACO</name>
<accession>A0ABW1T8B2</accession>
<evidence type="ECO:0000313" key="3">
    <source>
        <dbReference type="EMBL" id="MFC6253802.1"/>
    </source>
</evidence>
<sequence length="77" mass="7681">MSSKTIKGLLLAICTCALFVGVGVSSSANSTASKTSPAKVTTSSRSTATVNDMTGVSDITSQNGSAGNYIGLGYTKI</sequence>
<evidence type="ECO:0000256" key="1">
    <source>
        <dbReference type="SAM" id="MobiDB-lite"/>
    </source>
</evidence>
<protein>
    <submittedName>
        <fullName evidence="3">Uncharacterized protein</fullName>
    </submittedName>
</protein>
<dbReference type="RefSeq" id="WP_137631104.1">
    <property type="nucleotide sequence ID" value="NZ_BJDO01000022.1"/>
</dbReference>
<evidence type="ECO:0000256" key="2">
    <source>
        <dbReference type="SAM" id="SignalP"/>
    </source>
</evidence>
<proteinExistence type="predicted"/>
<dbReference type="EMBL" id="JBHSSA010000035">
    <property type="protein sequence ID" value="MFC6253802.1"/>
    <property type="molecule type" value="Genomic_DNA"/>
</dbReference>
<feature type="signal peptide" evidence="2">
    <location>
        <begin position="1"/>
        <end position="27"/>
    </location>
</feature>
<keyword evidence="4" id="KW-1185">Reference proteome</keyword>
<reference evidence="4" key="1">
    <citation type="journal article" date="2019" name="Int. J. Syst. Evol. Microbiol.">
        <title>The Global Catalogue of Microorganisms (GCM) 10K type strain sequencing project: providing services to taxonomists for standard genome sequencing and annotation.</title>
        <authorList>
            <consortium name="The Broad Institute Genomics Platform"/>
            <consortium name="The Broad Institute Genome Sequencing Center for Infectious Disease"/>
            <person name="Wu L."/>
            <person name="Ma J."/>
        </authorList>
    </citation>
    <scope>NUCLEOTIDE SEQUENCE [LARGE SCALE GENOMIC DNA]</scope>
    <source>
        <strain evidence="4">CCM 8950</strain>
    </source>
</reference>
<feature type="chain" id="PRO_5045221110" evidence="2">
    <location>
        <begin position="28"/>
        <end position="77"/>
    </location>
</feature>
<keyword evidence="2" id="KW-0732">Signal</keyword>